<dbReference type="SUPFAM" id="SSF54106">
    <property type="entry name" value="LysM domain"/>
    <property type="match status" value="1"/>
</dbReference>
<dbReference type="GO" id="GO:0071972">
    <property type="term" value="F:peptidoglycan L,D-transpeptidase activity"/>
    <property type="evidence" value="ECO:0007669"/>
    <property type="project" value="TreeGrafter"/>
</dbReference>
<evidence type="ECO:0000256" key="2">
    <source>
        <dbReference type="ARBA" id="ARBA00005992"/>
    </source>
</evidence>
<dbReference type="PANTHER" id="PTHR30582">
    <property type="entry name" value="L,D-TRANSPEPTIDASE"/>
    <property type="match status" value="1"/>
</dbReference>
<comment type="pathway">
    <text evidence="1 9">Cell wall biogenesis; peptidoglycan biosynthesis.</text>
</comment>
<protein>
    <submittedName>
        <fullName evidence="12">LysM domain-containing protein</fullName>
    </submittedName>
</protein>
<dbReference type="Gene3D" id="3.10.350.10">
    <property type="entry name" value="LysM domain"/>
    <property type="match status" value="1"/>
</dbReference>
<evidence type="ECO:0000259" key="11">
    <source>
        <dbReference type="PROSITE" id="PS52029"/>
    </source>
</evidence>
<dbReference type="Pfam" id="PF01476">
    <property type="entry name" value="LysM"/>
    <property type="match status" value="1"/>
</dbReference>
<dbReference type="InterPro" id="IPR036779">
    <property type="entry name" value="LysM_dom_sf"/>
</dbReference>
<dbReference type="PROSITE" id="PS52029">
    <property type="entry name" value="LD_TPASE"/>
    <property type="match status" value="1"/>
</dbReference>
<evidence type="ECO:0000256" key="6">
    <source>
        <dbReference type="ARBA" id="ARBA00022960"/>
    </source>
</evidence>
<dbReference type="AlphaFoldDB" id="A0A1H0TAE1"/>
<keyword evidence="6 9" id="KW-0133">Cell shape</keyword>
<feature type="active site" description="Nucleophile" evidence="9">
    <location>
        <position position="142"/>
    </location>
</feature>
<dbReference type="Proteomes" id="UP000199159">
    <property type="component" value="Unassembled WGS sequence"/>
</dbReference>
<proteinExistence type="inferred from homology"/>
<dbReference type="CDD" id="cd00118">
    <property type="entry name" value="LysM"/>
    <property type="match status" value="1"/>
</dbReference>
<keyword evidence="8 9" id="KW-0961">Cell wall biogenesis/degradation</keyword>
<evidence type="ECO:0000313" key="13">
    <source>
        <dbReference type="Proteomes" id="UP000199159"/>
    </source>
</evidence>
<evidence type="ECO:0000256" key="8">
    <source>
        <dbReference type="ARBA" id="ARBA00023316"/>
    </source>
</evidence>
<dbReference type="InterPro" id="IPR038063">
    <property type="entry name" value="Transpep_catalytic_dom"/>
</dbReference>
<dbReference type="CDD" id="cd16913">
    <property type="entry name" value="YkuD_like"/>
    <property type="match status" value="1"/>
</dbReference>
<dbReference type="InterPro" id="IPR005490">
    <property type="entry name" value="LD_TPept_cat_dom"/>
</dbReference>
<evidence type="ECO:0000256" key="9">
    <source>
        <dbReference type="PROSITE-ProRule" id="PRU01373"/>
    </source>
</evidence>
<dbReference type="GO" id="GO:0008360">
    <property type="term" value="P:regulation of cell shape"/>
    <property type="evidence" value="ECO:0007669"/>
    <property type="project" value="UniProtKB-UniRule"/>
</dbReference>
<keyword evidence="13" id="KW-1185">Reference proteome</keyword>
<dbReference type="GO" id="GO:0016757">
    <property type="term" value="F:glycosyltransferase activity"/>
    <property type="evidence" value="ECO:0007669"/>
    <property type="project" value="UniProtKB-KW"/>
</dbReference>
<dbReference type="Gene3D" id="2.40.440.10">
    <property type="entry name" value="L,D-transpeptidase catalytic domain-like"/>
    <property type="match status" value="1"/>
</dbReference>
<evidence type="ECO:0000256" key="1">
    <source>
        <dbReference type="ARBA" id="ARBA00004752"/>
    </source>
</evidence>
<evidence type="ECO:0000256" key="5">
    <source>
        <dbReference type="ARBA" id="ARBA00022801"/>
    </source>
</evidence>
<evidence type="ECO:0000256" key="7">
    <source>
        <dbReference type="ARBA" id="ARBA00022984"/>
    </source>
</evidence>
<dbReference type="InterPro" id="IPR018392">
    <property type="entry name" value="LysM"/>
</dbReference>
<sequence>MIKLIHTVKAGEVLWSISEDYRVPISEILLANPELNPNILYVGQKIVIPGYPPTSSIPYKITIDISKRTLSLMKDNEIQRTYPVGIGRAQHPTPLGNFIIINKAPNPGGVFGTMWMSISKKHYGIHGTNDPSSIGKIVSRGCIRMFNKDVEELANIIPIGTPVLILN</sequence>
<organism evidence="12 13">
    <name type="scientific">Litchfieldia salsa</name>
    <dbReference type="NCBI Taxonomy" id="930152"/>
    <lineage>
        <taxon>Bacteria</taxon>
        <taxon>Bacillati</taxon>
        <taxon>Bacillota</taxon>
        <taxon>Bacilli</taxon>
        <taxon>Bacillales</taxon>
        <taxon>Bacillaceae</taxon>
        <taxon>Litchfieldia</taxon>
    </lineage>
</organism>
<dbReference type="SMART" id="SM00257">
    <property type="entry name" value="LysM"/>
    <property type="match status" value="1"/>
</dbReference>
<dbReference type="Pfam" id="PF03734">
    <property type="entry name" value="YkuD"/>
    <property type="match status" value="1"/>
</dbReference>
<reference evidence="13" key="1">
    <citation type="submission" date="2016-10" db="EMBL/GenBank/DDBJ databases">
        <authorList>
            <person name="Varghese N."/>
            <person name="Submissions S."/>
        </authorList>
    </citation>
    <scope>NUCLEOTIDE SEQUENCE [LARGE SCALE GENOMIC DNA]</scope>
    <source>
        <strain evidence="13">IBRC-M10078</strain>
    </source>
</reference>
<feature type="active site" description="Proton donor/acceptor" evidence="9">
    <location>
        <position position="126"/>
    </location>
</feature>
<feature type="domain" description="L,D-TPase catalytic" evidence="11">
    <location>
        <begin position="59"/>
        <end position="166"/>
    </location>
</feature>
<dbReference type="GO" id="GO:0018104">
    <property type="term" value="P:peptidoglycan-protein cross-linking"/>
    <property type="evidence" value="ECO:0007669"/>
    <property type="project" value="TreeGrafter"/>
</dbReference>
<keyword evidence="4" id="KW-0808">Transferase</keyword>
<evidence type="ECO:0000256" key="3">
    <source>
        <dbReference type="ARBA" id="ARBA00022676"/>
    </source>
</evidence>
<evidence type="ECO:0000259" key="10">
    <source>
        <dbReference type="PROSITE" id="PS51782"/>
    </source>
</evidence>
<comment type="similarity">
    <text evidence="2">Belongs to the YkuD family.</text>
</comment>
<dbReference type="GO" id="GO:0071555">
    <property type="term" value="P:cell wall organization"/>
    <property type="evidence" value="ECO:0007669"/>
    <property type="project" value="UniProtKB-UniRule"/>
</dbReference>
<feature type="domain" description="LysM" evidence="10">
    <location>
        <begin position="4"/>
        <end position="48"/>
    </location>
</feature>
<dbReference type="PROSITE" id="PS51782">
    <property type="entry name" value="LYSM"/>
    <property type="match status" value="1"/>
</dbReference>
<dbReference type="SUPFAM" id="SSF141523">
    <property type="entry name" value="L,D-transpeptidase catalytic domain-like"/>
    <property type="match status" value="1"/>
</dbReference>
<keyword evidence="7 9" id="KW-0573">Peptidoglycan synthesis</keyword>
<name>A0A1H0TAE1_9BACI</name>
<evidence type="ECO:0000313" key="12">
    <source>
        <dbReference type="EMBL" id="SDP51012.1"/>
    </source>
</evidence>
<dbReference type="PANTHER" id="PTHR30582:SF24">
    <property type="entry name" value="L,D-TRANSPEPTIDASE ERFK_SRFK-RELATED"/>
    <property type="match status" value="1"/>
</dbReference>
<accession>A0A1H0TAE1</accession>
<dbReference type="STRING" id="930152.SAMN05216565_103380"/>
<dbReference type="GO" id="GO:0005576">
    <property type="term" value="C:extracellular region"/>
    <property type="evidence" value="ECO:0007669"/>
    <property type="project" value="TreeGrafter"/>
</dbReference>
<dbReference type="UniPathway" id="UPA00219"/>
<evidence type="ECO:0000256" key="4">
    <source>
        <dbReference type="ARBA" id="ARBA00022679"/>
    </source>
</evidence>
<keyword evidence="3" id="KW-0328">Glycosyltransferase</keyword>
<dbReference type="EMBL" id="FNJU01000003">
    <property type="protein sequence ID" value="SDP51012.1"/>
    <property type="molecule type" value="Genomic_DNA"/>
</dbReference>
<gene>
    <name evidence="12" type="ORF">SAMN05216565_103380</name>
</gene>
<dbReference type="InterPro" id="IPR050979">
    <property type="entry name" value="LD-transpeptidase"/>
</dbReference>
<keyword evidence="5" id="KW-0378">Hydrolase</keyword>